<evidence type="ECO:0000256" key="1">
    <source>
        <dbReference type="SAM" id="SignalP"/>
    </source>
</evidence>
<feature type="signal peptide" evidence="1">
    <location>
        <begin position="1"/>
        <end position="17"/>
    </location>
</feature>
<keyword evidence="1" id="KW-0732">Signal</keyword>
<keyword evidence="3" id="KW-1185">Reference proteome</keyword>
<evidence type="ECO:0008006" key="4">
    <source>
        <dbReference type="Google" id="ProtNLM"/>
    </source>
</evidence>
<reference evidence="2 3" key="1">
    <citation type="journal article" date="2018" name="IMA Fungus">
        <title>IMA Genome-F 9: Draft genome sequence of Annulohypoxylon stygium, Aspergillus mulundensis, Berkeleyomyces basicola (syn. Thielaviopsis basicola), Ceratocystis smalleyi, two Cercospora beticola strains, Coleophoma cylindrospora, Fusarium fracticaudum, Phialophora cf. hyalina, and Morchella septimelata.</title>
        <authorList>
            <person name="Wingfield B.D."/>
            <person name="Bills G.F."/>
            <person name="Dong Y."/>
            <person name="Huang W."/>
            <person name="Nel W.J."/>
            <person name="Swalarsk-Parry B.S."/>
            <person name="Vaghefi N."/>
            <person name="Wilken P.M."/>
            <person name="An Z."/>
            <person name="de Beer Z.W."/>
            <person name="De Vos L."/>
            <person name="Chen L."/>
            <person name="Duong T.A."/>
            <person name="Gao Y."/>
            <person name="Hammerbacher A."/>
            <person name="Kikkert J.R."/>
            <person name="Li Y."/>
            <person name="Li H."/>
            <person name="Li K."/>
            <person name="Li Q."/>
            <person name="Liu X."/>
            <person name="Ma X."/>
            <person name="Naidoo K."/>
            <person name="Pethybridge S.J."/>
            <person name="Sun J."/>
            <person name="Steenkamp E.T."/>
            <person name="van der Nest M.A."/>
            <person name="van Wyk S."/>
            <person name="Wingfield M.J."/>
            <person name="Xiong C."/>
            <person name="Yue Q."/>
            <person name="Zhang X."/>
        </authorList>
    </citation>
    <scope>NUCLEOTIDE SEQUENCE [LARGE SCALE GENOMIC DNA]</scope>
    <source>
        <strain evidence="2 3">DSM 5745</strain>
    </source>
</reference>
<name>A0A3D8SE86_9EURO</name>
<protein>
    <recommendedName>
        <fullName evidence="4">Cell wall galactomannoprotein</fullName>
    </recommendedName>
</protein>
<dbReference type="EMBL" id="PVWQ01000004">
    <property type="protein sequence ID" value="RDW84068.1"/>
    <property type="molecule type" value="Genomic_DNA"/>
</dbReference>
<organism evidence="2 3">
    <name type="scientific">Aspergillus mulundensis</name>
    <dbReference type="NCBI Taxonomy" id="1810919"/>
    <lineage>
        <taxon>Eukaryota</taxon>
        <taxon>Fungi</taxon>
        <taxon>Dikarya</taxon>
        <taxon>Ascomycota</taxon>
        <taxon>Pezizomycotina</taxon>
        <taxon>Eurotiomycetes</taxon>
        <taxon>Eurotiomycetidae</taxon>
        <taxon>Eurotiales</taxon>
        <taxon>Aspergillaceae</taxon>
        <taxon>Aspergillus</taxon>
        <taxon>Aspergillus subgen. Nidulantes</taxon>
    </lineage>
</organism>
<sequence length="177" mass="18094">MHFKTAAIATLLSVAAALPAPADQTSCVDNAVTVLDNLSSGAKALQGQVEDFTPSALFSTFPRIINGFNDELGGLASLDLNCGGELSADDQKKVCAATENLIVANEDLVKSLGAKQAIIGQTPFGGPLSAVVRSLEATLDPVVFSAINAAPVCAGDLEKLETALAKDVEAVVGQLQL</sequence>
<evidence type="ECO:0000313" key="3">
    <source>
        <dbReference type="Proteomes" id="UP000256690"/>
    </source>
</evidence>
<dbReference type="AlphaFoldDB" id="A0A3D8SE86"/>
<dbReference type="OrthoDB" id="4360921at2759"/>
<evidence type="ECO:0000313" key="2">
    <source>
        <dbReference type="EMBL" id="RDW84068.1"/>
    </source>
</evidence>
<gene>
    <name evidence="2" type="ORF">DSM5745_04394</name>
</gene>
<accession>A0A3D8SE86</accession>
<comment type="caution">
    <text evidence="2">The sequence shown here is derived from an EMBL/GenBank/DDBJ whole genome shotgun (WGS) entry which is preliminary data.</text>
</comment>
<dbReference type="GeneID" id="38114764"/>
<proteinExistence type="predicted"/>
<feature type="chain" id="PRO_5017638346" description="Cell wall galactomannoprotein" evidence="1">
    <location>
        <begin position="18"/>
        <end position="177"/>
    </location>
</feature>
<dbReference type="Proteomes" id="UP000256690">
    <property type="component" value="Unassembled WGS sequence"/>
</dbReference>
<dbReference type="RefSeq" id="XP_026605406.1">
    <property type="nucleotide sequence ID" value="XM_026746410.1"/>
</dbReference>